<feature type="region of interest" description="Disordered" evidence="2">
    <location>
        <begin position="433"/>
        <end position="458"/>
    </location>
</feature>
<keyword evidence="1" id="KW-0808">Transferase</keyword>
<dbReference type="EMBL" id="QUSZ01007791">
    <property type="protein sequence ID" value="RHY01520.1"/>
    <property type="molecule type" value="Genomic_DNA"/>
</dbReference>
<dbReference type="InterPro" id="IPR027483">
    <property type="entry name" value="PInositol-4-P-4/5-kinase_C_sf"/>
</dbReference>
<keyword evidence="1" id="KW-0067">ATP-binding</keyword>
<dbReference type="SMART" id="SM00330">
    <property type="entry name" value="PIPKc"/>
    <property type="match status" value="1"/>
</dbReference>
<dbReference type="AlphaFoldDB" id="A0A397A111"/>
<evidence type="ECO:0000256" key="2">
    <source>
        <dbReference type="SAM" id="MobiDB-lite"/>
    </source>
</evidence>
<dbReference type="Gene3D" id="3.30.800.10">
    <property type="entry name" value="Phosphatidylinositol Phosphate Kinase II Beta"/>
    <property type="match status" value="1"/>
</dbReference>
<dbReference type="PANTHER" id="PTHR23086:SF8">
    <property type="entry name" value="PHOSPHATIDYLINOSITOL 5-PHOSPHATE 4-KINASE, ISOFORM A"/>
    <property type="match status" value="1"/>
</dbReference>
<feature type="region of interest" description="Disordered" evidence="2">
    <location>
        <begin position="194"/>
        <end position="293"/>
    </location>
</feature>
<name>A0A397A111_APHAT</name>
<dbReference type="GO" id="GO:0005524">
    <property type="term" value="F:ATP binding"/>
    <property type="evidence" value="ECO:0007669"/>
    <property type="project" value="UniProtKB-UniRule"/>
</dbReference>
<feature type="compositionally biased region" description="Low complexity" evidence="2">
    <location>
        <begin position="196"/>
        <end position="208"/>
    </location>
</feature>
<dbReference type="Pfam" id="PF01504">
    <property type="entry name" value="PIP5K"/>
    <property type="match status" value="2"/>
</dbReference>
<feature type="compositionally biased region" description="Low complexity" evidence="2">
    <location>
        <begin position="246"/>
        <end position="260"/>
    </location>
</feature>
<proteinExistence type="predicted"/>
<organism evidence="4 5">
    <name type="scientific">Aphanomyces astaci</name>
    <name type="common">Crayfish plague agent</name>
    <dbReference type="NCBI Taxonomy" id="112090"/>
    <lineage>
        <taxon>Eukaryota</taxon>
        <taxon>Sar</taxon>
        <taxon>Stramenopiles</taxon>
        <taxon>Oomycota</taxon>
        <taxon>Saprolegniomycetes</taxon>
        <taxon>Saprolegniales</taxon>
        <taxon>Verrucalvaceae</taxon>
        <taxon>Aphanomyces</taxon>
    </lineage>
</organism>
<dbReference type="GO" id="GO:0005886">
    <property type="term" value="C:plasma membrane"/>
    <property type="evidence" value="ECO:0007669"/>
    <property type="project" value="TreeGrafter"/>
</dbReference>
<dbReference type="PANTHER" id="PTHR23086">
    <property type="entry name" value="PHOSPHATIDYLINOSITOL-4-PHOSPHATE 5-KINASE"/>
    <property type="match status" value="1"/>
</dbReference>
<dbReference type="Gene3D" id="3.30.810.10">
    <property type="entry name" value="2-Layer Sandwich"/>
    <property type="match status" value="1"/>
</dbReference>
<dbReference type="SUPFAM" id="SSF56104">
    <property type="entry name" value="SAICAR synthase-like"/>
    <property type="match status" value="1"/>
</dbReference>
<evidence type="ECO:0000256" key="1">
    <source>
        <dbReference type="PROSITE-ProRule" id="PRU00781"/>
    </source>
</evidence>
<protein>
    <recommendedName>
        <fullName evidence="3">PIPK domain-containing protein</fullName>
    </recommendedName>
</protein>
<reference evidence="4 5" key="1">
    <citation type="submission" date="2018-08" db="EMBL/GenBank/DDBJ databases">
        <title>Aphanomyces genome sequencing and annotation.</title>
        <authorList>
            <person name="Minardi D."/>
            <person name="Oidtmann B."/>
            <person name="Van Der Giezen M."/>
            <person name="Studholme D.J."/>
        </authorList>
    </citation>
    <scope>NUCLEOTIDE SEQUENCE [LARGE SCALE GENOMIC DNA]</scope>
    <source>
        <strain evidence="4 5">Kv</strain>
    </source>
</reference>
<dbReference type="GO" id="GO:0016308">
    <property type="term" value="F:1-phosphatidylinositol-4-phosphate 5-kinase activity"/>
    <property type="evidence" value="ECO:0007669"/>
    <property type="project" value="TreeGrafter"/>
</dbReference>
<gene>
    <name evidence="4" type="ORF">DYB36_006505</name>
</gene>
<feature type="compositionally biased region" description="Low complexity" evidence="2">
    <location>
        <begin position="434"/>
        <end position="448"/>
    </location>
</feature>
<dbReference type="CDD" id="cd00139">
    <property type="entry name" value="PIPKc"/>
    <property type="match status" value="1"/>
</dbReference>
<evidence type="ECO:0000313" key="5">
    <source>
        <dbReference type="Proteomes" id="UP000265427"/>
    </source>
</evidence>
<dbReference type="GO" id="GO:0046854">
    <property type="term" value="P:phosphatidylinositol phosphate biosynthetic process"/>
    <property type="evidence" value="ECO:0007669"/>
    <property type="project" value="TreeGrafter"/>
</dbReference>
<feature type="domain" description="PIPK" evidence="3">
    <location>
        <begin position="1"/>
        <end position="357"/>
    </location>
</feature>
<feature type="region of interest" description="Disordered" evidence="2">
    <location>
        <begin position="361"/>
        <end position="384"/>
    </location>
</feature>
<keyword evidence="1" id="KW-0547">Nucleotide-binding</keyword>
<feature type="compositionally biased region" description="Polar residues" evidence="2">
    <location>
        <begin position="267"/>
        <end position="287"/>
    </location>
</feature>
<dbReference type="InterPro" id="IPR027484">
    <property type="entry name" value="PInositol-4-P-5-kinase_N"/>
</dbReference>
<dbReference type="Proteomes" id="UP000265427">
    <property type="component" value="Unassembled WGS sequence"/>
</dbReference>
<keyword evidence="1" id="KW-0418">Kinase</keyword>
<sequence length="458" mass="50135">MGICESISSAVEWIPEGPSAYAVRSLELVGRHESHKALFHEFEAASFAVVRSLSGITADALGLSMRVHTQERFSEGKSGAFLYYTGDQKFIVKTCTEAEQGYLMQILPSYIAHLQMYPNSFLSRYVGCYELVVYDQTIRCGKDLNWGARQISLHEDLADAIADQLATDSEYLRSINSIDYSLIVGLHTTPIPPPSSTSSPCLSSLSSPHLVQDTAPPPHDPYDLTLLGLQKKKPPPPTYTNSHVYSPTTTTNPTPSSASTGGVYHPITSTKAAAAASNQQQHLQSSPVGGPPPPLANHHNECVVYMGIIDILTPWSVRKQMEHWVRVYLQCLDRLGISCVDPKYYAQRFRDRVINTVIRGGGGPAPPLDDHYSSSTTPNQQLPPNRLNLKLLQPTSQGPTGDIIGYMTSGRSTTTLVASDFTGSHFVWEHQRPSSSKSNLSSFPSLHSTQSQGPPPMR</sequence>
<accession>A0A397A111</accession>
<dbReference type="PROSITE" id="PS51455">
    <property type="entry name" value="PIPK"/>
    <property type="match status" value="1"/>
</dbReference>
<comment type="caution">
    <text evidence="4">The sequence shown here is derived from an EMBL/GenBank/DDBJ whole genome shotgun (WGS) entry which is preliminary data.</text>
</comment>
<dbReference type="InterPro" id="IPR002498">
    <property type="entry name" value="PInositol-4-P-4/5-kinase_core"/>
</dbReference>
<evidence type="ECO:0000313" key="4">
    <source>
        <dbReference type="EMBL" id="RHY01520.1"/>
    </source>
</evidence>
<evidence type="ECO:0000259" key="3">
    <source>
        <dbReference type="PROSITE" id="PS51455"/>
    </source>
</evidence>
<feature type="compositionally biased region" description="Polar residues" evidence="2">
    <location>
        <begin position="373"/>
        <end position="383"/>
    </location>
</feature>
<dbReference type="InterPro" id="IPR023610">
    <property type="entry name" value="PInositol-4/5-P-5/4-kinase"/>
</dbReference>